<dbReference type="InterPro" id="IPR009040">
    <property type="entry name" value="Ferritin-like_diiron"/>
</dbReference>
<dbReference type="GO" id="GO:0004322">
    <property type="term" value="F:ferroxidase activity"/>
    <property type="evidence" value="ECO:0007669"/>
    <property type="project" value="UniProtKB-EC"/>
</dbReference>
<feature type="domain" description="Ferritin-like diiron" evidence="8">
    <location>
        <begin position="90"/>
        <end position="243"/>
    </location>
</feature>
<evidence type="ECO:0000313" key="9">
    <source>
        <dbReference type="EMBL" id="PXF45372.1"/>
    </source>
</evidence>
<dbReference type="SUPFAM" id="SSF47240">
    <property type="entry name" value="Ferritin-like"/>
    <property type="match status" value="1"/>
</dbReference>
<evidence type="ECO:0000256" key="2">
    <source>
        <dbReference type="ARBA" id="ARBA00022434"/>
    </source>
</evidence>
<dbReference type="GO" id="GO:0006826">
    <property type="term" value="P:iron ion transport"/>
    <property type="evidence" value="ECO:0007669"/>
    <property type="project" value="InterPro"/>
</dbReference>
<dbReference type="Gene3D" id="1.20.1260.10">
    <property type="match status" value="1"/>
</dbReference>
<dbReference type="InterPro" id="IPR009078">
    <property type="entry name" value="Ferritin-like_SF"/>
</dbReference>
<dbReference type="EC" id="1.16.3.1" evidence="6"/>
<name>A0A2V3ITE6_9FLOR</name>
<evidence type="ECO:0000256" key="4">
    <source>
        <dbReference type="ARBA" id="ARBA00023004"/>
    </source>
</evidence>
<protein>
    <recommendedName>
        <fullName evidence="6">Ferritin</fullName>
        <ecNumber evidence="6">1.16.3.1</ecNumber>
    </recommendedName>
</protein>
<comment type="caution">
    <text evidence="9">The sequence shown here is derived from an EMBL/GenBank/DDBJ whole genome shotgun (WGS) entry which is preliminary data.</text>
</comment>
<evidence type="ECO:0000313" key="10">
    <source>
        <dbReference type="Proteomes" id="UP000247409"/>
    </source>
</evidence>
<evidence type="ECO:0000256" key="6">
    <source>
        <dbReference type="RuleBase" id="RU361145"/>
    </source>
</evidence>
<evidence type="ECO:0000256" key="7">
    <source>
        <dbReference type="SAM" id="MobiDB-lite"/>
    </source>
</evidence>
<comment type="catalytic activity">
    <reaction evidence="6">
        <text>4 Fe(2+) + O2 + 4 H(+) = 4 Fe(3+) + 2 H2O</text>
        <dbReference type="Rhea" id="RHEA:11148"/>
        <dbReference type="ChEBI" id="CHEBI:15377"/>
        <dbReference type="ChEBI" id="CHEBI:15378"/>
        <dbReference type="ChEBI" id="CHEBI:15379"/>
        <dbReference type="ChEBI" id="CHEBI:29033"/>
        <dbReference type="ChEBI" id="CHEBI:29034"/>
        <dbReference type="EC" id="1.16.3.1"/>
    </reaction>
</comment>
<dbReference type="Proteomes" id="UP000247409">
    <property type="component" value="Unassembled WGS sequence"/>
</dbReference>
<keyword evidence="2 6" id="KW-0409">Iron storage</keyword>
<evidence type="ECO:0000256" key="5">
    <source>
        <dbReference type="PIRSR" id="PIRSR601519-1"/>
    </source>
</evidence>
<dbReference type="InterPro" id="IPR012347">
    <property type="entry name" value="Ferritin-like"/>
</dbReference>
<dbReference type="PROSITE" id="PS50905">
    <property type="entry name" value="FERRITIN_LIKE"/>
    <property type="match status" value="1"/>
</dbReference>
<dbReference type="InterPro" id="IPR001519">
    <property type="entry name" value="Ferritin"/>
</dbReference>
<feature type="binding site" evidence="5">
    <location>
        <position position="142"/>
    </location>
    <ligand>
        <name>Fe cation</name>
        <dbReference type="ChEBI" id="CHEBI:24875"/>
        <label>2</label>
    </ligand>
</feature>
<feature type="binding site" evidence="5">
    <location>
        <position position="192"/>
    </location>
    <ligand>
        <name>Fe cation</name>
        <dbReference type="ChEBI" id="CHEBI:24875"/>
        <label>1</label>
    </ligand>
</feature>
<dbReference type="GO" id="GO:0008199">
    <property type="term" value="F:ferric iron binding"/>
    <property type="evidence" value="ECO:0007669"/>
    <property type="project" value="InterPro"/>
</dbReference>
<dbReference type="AlphaFoldDB" id="A0A2V3ITE6"/>
<dbReference type="EMBL" id="NBIV01000062">
    <property type="protein sequence ID" value="PXF45372.1"/>
    <property type="molecule type" value="Genomic_DNA"/>
</dbReference>
<keyword evidence="6" id="KW-0560">Oxidoreductase</keyword>
<evidence type="ECO:0000256" key="1">
    <source>
        <dbReference type="ARBA" id="ARBA00007513"/>
    </source>
</evidence>
<keyword evidence="10" id="KW-1185">Reference proteome</keyword>
<dbReference type="STRING" id="448386.A0A2V3ITE6"/>
<keyword evidence="3 5" id="KW-0479">Metal-binding</keyword>
<feature type="binding site" evidence="5">
    <location>
        <position position="225"/>
    </location>
    <ligand>
        <name>Fe cation</name>
        <dbReference type="ChEBI" id="CHEBI:24875"/>
        <label>1</label>
    </ligand>
</feature>
<dbReference type="GO" id="GO:0005737">
    <property type="term" value="C:cytoplasm"/>
    <property type="evidence" value="ECO:0007669"/>
    <property type="project" value="TreeGrafter"/>
</dbReference>
<dbReference type="Pfam" id="PF00210">
    <property type="entry name" value="Ferritin"/>
    <property type="match status" value="1"/>
</dbReference>
<proteinExistence type="inferred from homology"/>
<feature type="region of interest" description="Disordered" evidence="7">
    <location>
        <begin position="21"/>
        <end position="40"/>
    </location>
</feature>
<evidence type="ECO:0000256" key="3">
    <source>
        <dbReference type="ARBA" id="ARBA00022723"/>
    </source>
</evidence>
<accession>A0A2V3ITE6</accession>
<feature type="binding site" evidence="5">
    <location>
        <position position="107"/>
    </location>
    <ligand>
        <name>Fe cation</name>
        <dbReference type="ChEBI" id="CHEBI:24875"/>
        <label>1</label>
    </ligand>
</feature>
<keyword evidence="4 5" id="KW-0408">Iron</keyword>
<dbReference type="GO" id="GO:0008198">
    <property type="term" value="F:ferrous iron binding"/>
    <property type="evidence" value="ECO:0007669"/>
    <property type="project" value="TreeGrafter"/>
</dbReference>
<comment type="function">
    <text evidence="6">Stores iron in a soluble, non-toxic, readily available form. Important for iron homeostasis. Iron is taken up in the ferrous form and deposited as ferric hydroxides after oxidation.</text>
</comment>
<feature type="binding site" evidence="5">
    <location>
        <position position="145"/>
    </location>
    <ligand>
        <name>Fe cation</name>
        <dbReference type="ChEBI" id="CHEBI:24875"/>
        <label>1</label>
    </ligand>
</feature>
<reference evidence="9 10" key="1">
    <citation type="journal article" date="2018" name="Mol. Biol. Evol.">
        <title>Analysis of the draft genome of the red seaweed Gracilariopsis chorda provides insights into genome size evolution in Rhodophyta.</title>
        <authorList>
            <person name="Lee J."/>
            <person name="Yang E.C."/>
            <person name="Graf L."/>
            <person name="Yang J.H."/>
            <person name="Qiu H."/>
            <person name="Zel Zion U."/>
            <person name="Chan C.X."/>
            <person name="Stephens T.G."/>
            <person name="Weber A.P.M."/>
            <person name="Boo G.H."/>
            <person name="Boo S.M."/>
            <person name="Kim K.M."/>
            <person name="Shin Y."/>
            <person name="Jung M."/>
            <person name="Lee S.J."/>
            <person name="Yim H.S."/>
            <person name="Lee J.H."/>
            <person name="Bhattacharya D."/>
            <person name="Yoon H.S."/>
        </authorList>
    </citation>
    <scope>NUCLEOTIDE SEQUENCE [LARGE SCALE GENOMIC DNA]</scope>
    <source>
        <strain evidence="9 10">SKKU-2015</strain>
        <tissue evidence="9">Whole body</tissue>
    </source>
</reference>
<dbReference type="GO" id="GO:0006879">
    <property type="term" value="P:intracellular iron ion homeostasis"/>
    <property type="evidence" value="ECO:0007669"/>
    <property type="project" value="UniProtKB-KW"/>
</dbReference>
<dbReference type="PANTHER" id="PTHR11431:SF75">
    <property type="entry name" value="FERRITIN"/>
    <property type="match status" value="1"/>
</dbReference>
<organism evidence="9 10">
    <name type="scientific">Gracilariopsis chorda</name>
    <dbReference type="NCBI Taxonomy" id="448386"/>
    <lineage>
        <taxon>Eukaryota</taxon>
        <taxon>Rhodophyta</taxon>
        <taxon>Florideophyceae</taxon>
        <taxon>Rhodymeniophycidae</taxon>
        <taxon>Gracilariales</taxon>
        <taxon>Gracilariaceae</taxon>
        <taxon>Gracilariopsis</taxon>
    </lineage>
</organism>
<comment type="similarity">
    <text evidence="1 6">Belongs to the ferritin family.</text>
</comment>
<evidence type="ECO:0000259" key="8">
    <source>
        <dbReference type="PROSITE" id="PS50905"/>
    </source>
</evidence>
<dbReference type="CDD" id="cd01056">
    <property type="entry name" value="Euk_Ferritin"/>
    <property type="match status" value="1"/>
</dbReference>
<gene>
    <name evidence="9" type="ORF">BWQ96_04892</name>
</gene>
<dbReference type="OrthoDB" id="186462at2759"/>
<dbReference type="InterPro" id="IPR008331">
    <property type="entry name" value="Ferritin_DPS_dom"/>
</dbReference>
<sequence length="257" mass="28863">MSAFVPASGFVLRTSAFTHGGAQARAQDQPSRFAQPTKRAARGVPRMVSSDVTSIDFSKVNINTAGQNLAGLVFTPESETDAIVKTRVDVGYTPAQEEAVNRHINVEYTAMYAYHAIWAYFDRDTVALPGFAHYFNEQSKEEREHAEEFMKYQNKRGGVVQLQPIAVPEMKFTMEDGTSDAIYAMDLHLQLEKFVYHKLVDLHKVAAQQSDVQMQDFIEGYLTHQVDSIKTAADYLSQLKRVGTPHGVYHIDLALRE</sequence>
<dbReference type="PANTHER" id="PTHR11431">
    <property type="entry name" value="FERRITIN"/>
    <property type="match status" value="1"/>
</dbReference>